<gene>
    <name evidence="3" type="ORF">ILUMI_14704</name>
</gene>
<dbReference type="AlphaFoldDB" id="A0A8K0CRY5"/>
<reference evidence="3" key="1">
    <citation type="submission" date="2019-08" db="EMBL/GenBank/DDBJ databases">
        <title>The genome of the North American firefly Photinus pyralis.</title>
        <authorList>
            <consortium name="Photinus pyralis genome working group"/>
            <person name="Fallon T.R."/>
            <person name="Sander Lower S.E."/>
            <person name="Weng J.-K."/>
        </authorList>
    </citation>
    <scope>NUCLEOTIDE SEQUENCE</scope>
    <source>
        <strain evidence="3">TRF0915ILg1</strain>
        <tissue evidence="3">Whole body</tissue>
    </source>
</reference>
<dbReference type="InterPro" id="IPR005110">
    <property type="entry name" value="MoeA_linker/N"/>
</dbReference>
<evidence type="ECO:0000256" key="1">
    <source>
        <dbReference type="RuleBase" id="RU365090"/>
    </source>
</evidence>
<name>A0A8K0CRY5_IGNLU</name>
<evidence type="ECO:0000259" key="2">
    <source>
        <dbReference type="Pfam" id="PF03453"/>
    </source>
</evidence>
<dbReference type="GO" id="GO:0005829">
    <property type="term" value="C:cytosol"/>
    <property type="evidence" value="ECO:0007669"/>
    <property type="project" value="TreeGrafter"/>
</dbReference>
<comment type="caution">
    <text evidence="3">The sequence shown here is derived from an EMBL/GenBank/DDBJ whole genome shotgun (WGS) entry which is preliminary data.</text>
</comment>
<dbReference type="EMBL" id="VTPC01031261">
    <property type="protein sequence ID" value="KAF2891469.1"/>
    <property type="molecule type" value="Genomic_DNA"/>
</dbReference>
<dbReference type="GO" id="GO:0098970">
    <property type="term" value="P:postsynaptic neurotransmitter receptor diffusion trapping"/>
    <property type="evidence" value="ECO:0007669"/>
    <property type="project" value="TreeGrafter"/>
</dbReference>
<keyword evidence="4" id="KW-1185">Reference proteome</keyword>
<dbReference type="SUPFAM" id="SSF63882">
    <property type="entry name" value="MoeA N-terminal region -like"/>
    <property type="match status" value="1"/>
</dbReference>
<comment type="similarity">
    <text evidence="1">Belongs to the MoeA family.</text>
</comment>
<dbReference type="GO" id="GO:0030425">
    <property type="term" value="C:dendrite"/>
    <property type="evidence" value="ECO:0007669"/>
    <property type="project" value="TreeGrafter"/>
</dbReference>
<dbReference type="PANTHER" id="PTHR10192">
    <property type="entry name" value="MOLYBDOPTERIN BIOSYNTHESIS PROTEIN"/>
    <property type="match status" value="1"/>
</dbReference>
<dbReference type="GO" id="GO:0097112">
    <property type="term" value="P:gamma-aminobutyric acid receptor clustering"/>
    <property type="evidence" value="ECO:0007669"/>
    <property type="project" value="TreeGrafter"/>
</dbReference>
<dbReference type="Gene3D" id="2.170.190.11">
    <property type="entry name" value="Molybdopterin biosynthesis moea protein, domain 3"/>
    <property type="match status" value="1"/>
</dbReference>
<dbReference type="OrthoDB" id="4349954at2759"/>
<comment type="catalytic activity">
    <reaction evidence="1">
        <text>molybdopterin + ATP + H(+) = adenylyl-molybdopterin + diphosphate</text>
        <dbReference type="Rhea" id="RHEA:31331"/>
        <dbReference type="ChEBI" id="CHEBI:15378"/>
        <dbReference type="ChEBI" id="CHEBI:30616"/>
        <dbReference type="ChEBI" id="CHEBI:33019"/>
        <dbReference type="ChEBI" id="CHEBI:58698"/>
        <dbReference type="ChEBI" id="CHEBI:62727"/>
    </reaction>
</comment>
<dbReference type="InterPro" id="IPR038987">
    <property type="entry name" value="MoeA-like"/>
</dbReference>
<dbReference type="Proteomes" id="UP000801492">
    <property type="component" value="Unassembled WGS sequence"/>
</dbReference>
<feature type="domain" description="MoeA N-terminal and linker" evidence="2">
    <location>
        <begin position="3"/>
        <end position="61"/>
    </location>
</feature>
<keyword evidence="1" id="KW-0501">Molybdenum cofactor biosynthesis</keyword>
<proteinExistence type="inferred from homology"/>
<dbReference type="GO" id="GO:0072579">
    <property type="term" value="P:glycine receptor clustering"/>
    <property type="evidence" value="ECO:0007669"/>
    <property type="project" value="TreeGrafter"/>
</dbReference>
<keyword evidence="1" id="KW-0460">Magnesium</keyword>
<dbReference type="UniPathway" id="UPA00344"/>
<sequence length="61" mass="6354">PSNHPLNSGEVIRISTGAPVPEGADAVVQVEDTALIAATPDGSKELQIEIKVAPKPLQDIR</sequence>
<organism evidence="3 4">
    <name type="scientific">Ignelater luminosus</name>
    <name type="common">Cucubano</name>
    <name type="synonym">Pyrophorus luminosus</name>
    <dbReference type="NCBI Taxonomy" id="2038154"/>
    <lineage>
        <taxon>Eukaryota</taxon>
        <taxon>Metazoa</taxon>
        <taxon>Ecdysozoa</taxon>
        <taxon>Arthropoda</taxon>
        <taxon>Hexapoda</taxon>
        <taxon>Insecta</taxon>
        <taxon>Pterygota</taxon>
        <taxon>Neoptera</taxon>
        <taxon>Endopterygota</taxon>
        <taxon>Coleoptera</taxon>
        <taxon>Polyphaga</taxon>
        <taxon>Elateriformia</taxon>
        <taxon>Elateroidea</taxon>
        <taxon>Elateridae</taxon>
        <taxon>Agrypninae</taxon>
        <taxon>Pyrophorini</taxon>
        <taxon>Ignelater</taxon>
    </lineage>
</organism>
<dbReference type="InterPro" id="IPR036135">
    <property type="entry name" value="MoeA_linker/N_sf"/>
</dbReference>
<dbReference type="GO" id="GO:0005524">
    <property type="term" value="F:ATP binding"/>
    <property type="evidence" value="ECO:0007669"/>
    <property type="project" value="UniProtKB-UniRule"/>
</dbReference>
<evidence type="ECO:0000313" key="4">
    <source>
        <dbReference type="Proteomes" id="UP000801492"/>
    </source>
</evidence>
<dbReference type="GO" id="GO:0061599">
    <property type="term" value="F:molybdopterin molybdotransferase activity"/>
    <property type="evidence" value="ECO:0007669"/>
    <property type="project" value="UniProtKB-UniRule"/>
</dbReference>
<comment type="cofactor">
    <cofactor evidence="1">
        <name>Mg(2+)</name>
        <dbReference type="ChEBI" id="CHEBI:18420"/>
    </cofactor>
</comment>
<dbReference type="Pfam" id="PF03453">
    <property type="entry name" value="MoeA_N"/>
    <property type="match status" value="1"/>
</dbReference>
<dbReference type="GO" id="GO:0006777">
    <property type="term" value="P:Mo-molybdopterin cofactor biosynthetic process"/>
    <property type="evidence" value="ECO:0007669"/>
    <property type="project" value="UniProtKB-UniRule"/>
</dbReference>
<feature type="non-terminal residue" evidence="3">
    <location>
        <position position="1"/>
    </location>
</feature>
<accession>A0A8K0CRY5</accession>
<dbReference type="GO" id="GO:0046872">
    <property type="term" value="F:metal ion binding"/>
    <property type="evidence" value="ECO:0007669"/>
    <property type="project" value="UniProtKB-UniRule"/>
</dbReference>
<keyword evidence="1" id="KW-0500">Molybdenum</keyword>
<keyword evidence="1" id="KW-0479">Metal-binding</keyword>
<dbReference type="GO" id="GO:0007529">
    <property type="term" value="P:establishment of synaptic specificity at neuromuscular junction"/>
    <property type="evidence" value="ECO:0007669"/>
    <property type="project" value="TreeGrafter"/>
</dbReference>
<keyword evidence="1" id="KW-0808">Transferase</keyword>
<comment type="pathway">
    <text evidence="1">Cofactor biosynthesis; molybdopterin biosynthesis.</text>
</comment>
<dbReference type="GO" id="GO:0061598">
    <property type="term" value="F:molybdopterin adenylyltransferase activity"/>
    <property type="evidence" value="ECO:0007669"/>
    <property type="project" value="UniProtKB-UniRule"/>
</dbReference>
<dbReference type="GO" id="GO:0099634">
    <property type="term" value="C:postsynaptic specialization membrane"/>
    <property type="evidence" value="ECO:0007669"/>
    <property type="project" value="GOC"/>
</dbReference>
<evidence type="ECO:0000313" key="3">
    <source>
        <dbReference type="EMBL" id="KAF2891469.1"/>
    </source>
</evidence>
<feature type="non-terminal residue" evidence="3">
    <location>
        <position position="61"/>
    </location>
</feature>
<dbReference type="PANTHER" id="PTHR10192:SF5">
    <property type="entry name" value="GEPHYRIN"/>
    <property type="match status" value="1"/>
</dbReference>
<comment type="function">
    <text evidence="1">Catalyzes two steps in the biosynthesis of the molybdenum cofactor. In the first step, molybdopterin is adenylated. Subsequently, molybdate is inserted into adenylated molybdopterin and AMP is released.</text>
</comment>
<protein>
    <recommendedName>
        <fullName evidence="2">MoeA N-terminal and linker domain-containing protein</fullName>
    </recommendedName>
</protein>
<comment type="catalytic activity">
    <reaction evidence="1">
        <text>adenylyl-molybdopterin + molybdate = Mo-molybdopterin + AMP + H(+)</text>
        <dbReference type="Rhea" id="RHEA:35047"/>
        <dbReference type="ChEBI" id="CHEBI:15378"/>
        <dbReference type="ChEBI" id="CHEBI:36264"/>
        <dbReference type="ChEBI" id="CHEBI:62727"/>
        <dbReference type="ChEBI" id="CHEBI:71302"/>
        <dbReference type="ChEBI" id="CHEBI:456215"/>
    </reaction>
</comment>